<dbReference type="EMBL" id="VSWC01000105">
    <property type="protein sequence ID" value="KAA1086653.1"/>
    <property type="molecule type" value="Genomic_DNA"/>
</dbReference>
<organism evidence="2 3">
    <name type="scientific">Puccinia graminis f. sp. tritici</name>
    <dbReference type="NCBI Taxonomy" id="56615"/>
    <lineage>
        <taxon>Eukaryota</taxon>
        <taxon>Fungi</taxon>
        <taxon>Dikarya</taxon>
        <taxon>Basidiomycota</taxon>
        <taxon>Pucciniomycotina</taxon>
        <taxon>Pucciniomycetes</taxon>
        <taxon>Pucciniales</taxon>
        <taxon>Pucciniaceae</taxon>
        <taxon>Puccinia</taxon>
    </lineage>
</organism>
<dbReference type="AlphaFoldDB" id="A0A5B0ND38"/>
<evidence type="ECO:0000313" key="2">
    <source>
        <dbReference type="EMBL" id="KAA1086653.1"/>
    </source>
</evidence>
<feature type="region of interest" description="Disordered" evidence="1">
    <location>
        <begin position="119"/>
        <end position="169"/>
    </location>
</feature>
<proteinExistence type="predicted"/>
<reference evidence="2 3" key="1">
    <citation type="submission" date="2019-05" db="EMBL/GenBank/DDBJ databases">
        <title>Emergence of the Ug99 lineage of the wheat stem rust pathogen through somatic hybridization.</title>
        <authorList>
            <person name="Li F."/>
            <person name="Upadhyaya N.M."/>
            <person name="Sperschneider J."/>
            <person name="Matny O."/>
            <person name="Nguyen-Phuc H."/>
            <person name="Mago R."/>
            <person name="Raley C."/>
            <person name="Miller M.E."/>
            <person name="Silverstein K.A.T."/>
            <person name="Henningsen E."/>
            <person name="Hirsch C.D."/>
            <person name="Visser B."/>
            <person name="Pretorius Z.A."/>
            <person name="Steffenson B.J."/>
            <person name="Schwessinger B."/>
            <person name="Dodds P.N."/>
            <person name="Figueroa M."/>
        </authorList>
    </citation>
    <scope>NUCLEOTIDE SEQUENCE [LARGE SCALE GENOMIC DNA]</scope>
    <source>
        <strain evidence="2">21-0</strain>
    </source>
</reference>
<evidence type="ECO:0000256" key="1">
    <source>
        <dbReference type="SAM" id="MobiDB-lite"/>
    </source>
</evidence>
<name>A0A5B0ND38_PUCGR</name>
<feature type="region of interest" description="Disordered" evidence="1">
    <location>
        <begin position="59"/>
        <end position="95"/>
    </location>
</feature>
<sequence length="169" mass="18614">MAFFDLEIPTAEYVDQLMASSYQANVSPTNPTRRSFGKQVTPENLSTVPIVSSEVQEVSGNIPSSYRPIPVQDRENRPNIDPKAHSSFVSSNHPFNSASLSEIRSYLSSVELCVESSADLPASGKRKRPTVTDTSNSNQEPALTKSRITSSELQDRPYHSPTHNIYAAK</sequence>
<gene>
    <name evidence="2" type="ORF">PGT21_007037</name>
</gene>
<evidence type="ECO:0000313" key="3">
    <source>
        <dbReference type="Proteomes" id="UP000324748"/>
    </source>
</evidence>
<protein>
    <submittedName>
        <fullName evidence="2">Uncharacterized protein</fullName>
    </submittedName>
</protein>
<feature type="compositionally biased region" description="Polar residues" evidence="1">
    <location>
        <begin position="131"/>
        <end position="152"/>
    </location>
</feature>
<comment type="caution">
    <text evidence="2">The sequence shown here is derived from an EMBL/GenBank/DDBJ whole genome shotgun (WGS) entry which is preliminary data.</text>
</comment>
<accession>A0A5B0ND38</accession>
<keyword evidence="3" id="KW-1185">Reference proteome</keyword>
<feature type="compositionally biased region" description="Basic and acidic residues" evidence="1">
    <location>
        <begin position="72"/>
        <end position="84"/>
    </location>
</feature>
<dbReference type="Proteomes" id="UP000324748">
    <property type="component" value="Unassembled WGS sequence"/>
</dbReference>